<feature type="domain" description="Cytochrome b5 heme-binding" evidence="6">
    <location>
        <begin position="269"/>
        <end position="346"/>
    </location>
</feature>
<dbReference type="Proteomes" id="UP000038009">
    <property type="component" value="Unassembled WGS sequence"/>
</dbReference>
<dbReference type="Pfam" id="PF00173">
    <property type="entry name" value="Cyt-b5"/>
    <property type="match status" value="2"/>
</dbReference>
<evidence type="ECO:0000256" key="1">
    <source>
        <dbReference type="ARBA" id="ARBA00022617"/>
    </source>
</evidence>
<evidence type="ECO:0000256" key="4">
    <source>
        <dbReference type="ARBA" id="ARBA00038168"/>
    </source>
</evidence>
<name>A0A0N1HZN6_LEPSE</name>
<dbReference type="Gene3D" id="2.40.30.10">
    <property type="entry name" value="Translation factors"/>
    <property type="match status" value="1"/>
</dbReference>
<dbReference type="InterPro" id="IPR017938">
    <property type="entry name" value="Riboflavin_synthase-like_b-brl"/>
</dbReference>
<dbReference type="SUPFAM" id="SSF63380">
    <property type="entry name" value="Riboflavin synthase domain-like"/>
    <property type="match status" value="1"/>
</dbReference>
<dbReference type="Gene3D" id="3.40.50.80">
    <property type="entry name" value="Nucleotide-binding domain of ferredoxin-NADP reductase (FNR) module"/>
    <property type="match status" value="1"/>
</dbReference>
<dbReference type="PRINTS" id="PR00406">
    <property type="entry name" value="CYTB5RDTASE"/>
</dbReference>
<dbReference type="InterPro" id="IPR001199">
    <property type="entry name" value="Cyt_B5-like_heme/steroid-bd"/>
</dbReference>
<feature type="region of interest" description="Disordered" evidence="5">
    <location>
        <begin position="1"/>
        <end position="21"/>
    </location>
</feature>
<dbReference type="PANTHER" id="PTHR19359">
    <property type="entry name" value="CYTOCHROME B5"/>
    <property type="match status" value="1"/>
</dbReference>
<dbReference type="SUPFAM" id="SSF55856">
    <property type="entry name" value="Cytochrome b5-like heme/steroid binding domain"/>
    <property type="match status" value="2"/>
</dbReference>
<dbReference type="GO" id="GO:0020037">
    <property type="term" value="F:heme binding"/>
    <property type="evidence" value="ECO:0007669"/>
    <property type="project" value="InterPro"/>
</dbReference>
<evidence type="ECO:0000313" key="7">
    <source>
        <dbReference type="EMBL" id="KPI88723.1"/>
    </source>
</evidence>
<evidence type="ECO:0000259" key="6">
    <source>
        <dbReference type="PROSITE" id="PS50255"/>
    </source>
</evidence>
<dbReference type="EMBL" id="LJSK01000042">
    <property type="protein sequence ID" value="KPI88723.1"/>
    <property type="molecule type" value="Genomic_DNA"/>
</dbReference>
<gene>
    <name evidence="7" type="ORF">ABL78_2183</name>
</gene>
<dbReference type="InterPro" id="IPR001433">
    <property type="entry name" value="OxRdtase_FAD/NAD-bd"/>
</dbReference>
<dbReference type="InterPro" id="IPR018506">
    <property type="entry name" value="Cyt_B5_heme-BS"/>
</dbReference>
<keyword evidence="8" id="KW-1185">Reference proteome</keyword>
<dbReference type="Gene3D" id="3.10.120.10">
    <property type="entry name" value="Cytochrome b5-like heme/steroid binding domain"/>
    <property type="match status" value="2"/>
</dbReference>
<dbReference type="VEuPathDB" id="TriTrypDB:Lsey_0042_0300"/>
<dbReference type="SUPFAM" id="SSF52343">
    <property type="entry name" value="Ferredoxin reductase-like, C-terminal NADP-linked domain"/>
    <property type="match status" value="1"/>
</dbReference>
<dbReference type="GO" id="GO:0016491">
    <property type="term" value="F:oxidoreductase activity"/>
    <property type="evidence" value="ECO:0007669"/>
    <property type="project" value="InterPro"/>
</dbReference>
<evidence type="ECO:0000256" key="5">
    <source>
        <dbReference type="SAM" id="MobiDB-lite"/>
    </source>
</evidence>
<dbReference type="AlphaFoldDB" id="A0A0N1HZN6"/>
<feature type="compositionally biased region" description="Basic and acidic residues" evidence="5">
    <location>
        <begin position="10"/>
        <end position="20"/>
    </location>
</feature>
<dbReference type="OrthoDB" id="260519at2759"/>
<dbReference type="GO" id="GO:0016020">
    <property type="term" value="C:membrane"/>
    <property type="evidence" value="ECO:0007669"/>
    <property type="project" value="TreeGrafter"/>
</dbReference>
<feature type="domain" description="Cytochrome b5 heme-binding" evidence="6">
    <location>
        <begin position="173"/>
        <end position="250"/>
    </location>
</feature>
<dbReference type="Pfam" id="PF00175">
    <property type="entry name" value="NAD_binding_1"/>
    <property type="match status" value="1"/>
</dbReference>
<feature type="region of interest" description="Disordered" evidence="5">
    <location>
        <begin position="351"/>
        <end position="376"/>
    </location>
</feature>
<dbReference type="InterPro" id="IPR036400">
    <property type="entry name" value="Cyt_B5-like_heme/steroid_sf"/>
</dbReference>
<reference evidence="7 8" key="1">
    <citation type="journal article" date="2015" name="PLoS Pathog.">
        <title>Leptomonas seymouri: Adaptations to the Dixenous Life Cycle Analyzed by Genome Sequencing, Transcriptome Profiling and Co-infection with Leishmania donovani.</title>
        <authorList>
            <person name="Kraeva N."/>
            <person name="Butenko A."/>
            <person name="Hlavacova J."/>
            <person name="Kostygov A."/>
            <person name="Myskova J."/>
            <person name="Grybchuk D."/>
            <person name="Lestinova T."/>
            <person name="Votypka J."/>
            <person name="Volf P."/>
            <person name="Opperdoes F."/>
            <person name="Flegontov P."/>
            <person name="Lukes J."/>
            <person name="Yurchenko V."/>
        </authorList>
    </citation>
    <scope>NUCLEOTIDE SEQUENCE [LARGE SCALE GENOMIC DNA]</scope>
    <source>
        <strain evidence="7 8">ATCC 30220</strain>
    </source>
</reference>
<evidence type="ECO:0000256" key="2">
    <source>
        <dbReference type="ARBA" id="ARBA00022723"/>
    </source>
</evidence>
<proteinExistence type="inferred from homology"/>
<evidence type="ECO:0000313" key="8">
    <source>
        <dbReference type="Proteomes" id="UP000038009"/>
    </source>
</evidence>
<keyword evidence="1" id="KW-0349">Heme</keyword>
<organism evidence="7 8">
    <name type="scientific">Leptomonas seymouri</name>
    <dbReference type="NCBI Taxonomy" id="5684"/>
    <lineage>
        <taxon>Eukaryota</taxon>
        <taxon>Discoba</taxon>
        <taxon>Euglenozoa</taxon>
        <taxon>Kinetoplastea</taxon>
        <taxon>Metakinetoplastina</taxon>
        <taxon>Trypanosomatida</taxon>
        <taxon>Trypanosomatidae</taxon>
        <taxon>Leishmaniinae</taxon>
        <taxon>Leptomonas</taxon>
    </lineage>
</organism>
<comment type="similarity">
    <text evidence="4">Belongs to the cytochrome b5 family.</text>
</comment>
<feature type="compositionally biased region" description="Polar residues" evidence="5">
    <location>
        <begin position="133"/>
        <end position="157"/>
    </location>
</feature>
<dbReference type="InterPro" id="IPR039261">
    <property type="entry name" value="FNR_nucleotide-bd"/>
</dbReference>
<dbReference type="CDD" id="cd00322">
    <property type="entry name" value="FNR_like"/>
    <property type="match status" value="1"/>
</dbReference>
<dbReference type="SMART" id="SM01117">
    <property type="entry name" value="Cyt-b5"/>
    <property type="match status" value="2"/>
</dbReference>
<dbReference type="PROSITE" id="PS50255">
    <property type="entry name" value="CYTOCHROME_B5_2"/>
    <property type="match status" value="2"/>
</dbReference>
<feature type="region of interest" description="Disordered" evidence="5">
    <location>
        <begin position="110"/>
        <end position="176"/>
    </location>
</feature>
<dbReference type="OMA" id="YANRTEQ"/>
<keyword evidence="2" id="KW-0479">Metal-binding</keyword>
<dbReference type="PROSITE" id="PS00191">
    <property type="entry name" value="CYTOCHROME_B5_1"/>
    <property type="match status" value="1"/>
</dbReference>
<evidence type="ECO:0000256" key="3">
    <source>
        <dbReference type="ARBA" id="ARBA00023004"/>
    </source>
</evidence>
<comment type="caution">
    <text evidence="7">The sequence shown here is derived from an EMBL/GenBank/DDBJ whole genome shotgun (WGS) entry which is preliminary data.</text>
</comment>
<dbReference type="GO" id="GO:0046872">
    <property type="term" value="F:metal ion binding"/>
    <property type="evidence" value="ECO:0007669"/>
    <property type="project" value="UniProtKB-KW"/>
</dbReference>
<sequence>MGQKNSRSQHRGEGPRDSKDLFQVNAPPVMLQQAVPEVGHTTDHAKKKSIDAHPHSDLAHHRLAGIRPIADDPVIAFSATVPVDAEAAAAPSKVYTHALRGSKAFNLSVEKPVNSRDSRPARLRRRSLPATADTESTRITQTRKAPGPNNSALQPLQVSPEPPAPSQEPKSETRTFTEAEIKSALAADPDRIIVVIQNNVYDVTHFVDTHPGGPSVLRHNNGKDITDTFFMMHGPETASQLPEFFMGRLVTEEELHPPAVAAKEAAVASQALSLDSIRNALQRDPERLILIMFGDAYDITPMRSTHPGGLRVLLNYNGKECGDVFMRIHGPRAKKQAQQYLMGRISEAGDRPSPLRRFAEPAANSGPRDGNPVNPRLQSTRILEKKMINDAGTLQCFTYSCCEPLHLTPGGHVKIFSDVPRNEWCYYSPFQSGMTSFKICVKRCPNSRTSNYMFSQPVGQEMHYEGPFAPSWELGTDAHVKKAKLESRHILLLAGGTGVAPMYAIAASELEKQTASVTLVCSVQMPDDLMLTEEIHQLAVRYVGPMPGRPHKLRVALAYSRFPNNLPPPPAPIKYTRRVQCGRHVDADFLVALELPPIQAAVLCGPPAFSNALASTVLKLGLCSAECIHIL</sequence>
<dbReference type="InterPro" id="IPR050668">
    <property type="entry name" value="Cytochrome_b5"/>
</dbReference>
<protein>
    <submittedName>
        <fullName evidence="7">Putative nitrate reductase</fullName>
    </submittedName>
</protein>
<keyword evidence="3" id="KW-0408">Iron</keyword>
<accession>A0A0N1HZN6</accession>